<feature type="compositionally biased region" description="Gly residues" evidence="1">
    <location>
        <begin position="665"/>
        <end position="679"/>
    </location>
</feature>
<feature type="region of interest" description="Disordered" evidence="1">
    <location>
        <begin position="659"/>
        <end position="696"/>
    </location>
</feature>
<protein>
    <submittedName>
        <fullName evidence="3">Carbohydrate-binding domain-containing protein</fullName>
    </submittedName>
</protein>
<dbReference type="Proteomes" id="UP001139534">
    <property type="component" value="Unassembled WGS sequence"/>
</dbReference>
<evidence type="ECO:0000313" key="3">
    <source>
        <dbReference type="EMBL" id="MCK8486523.1"/>
    </source>
</evidence>
<evidence type="ECO:0000313" key="4">
    <source>
        <dbReference type="Proteomes" id="UP001139534"/>
    </source>
</evidence>
<accession>A0A9X1XX30</accession>
<evidence type="ECO:0000256" key="2">
    <source>
        <dbReference type="SAM" id="SignalP"/>
    </source>
</evidence>
<proteinExistence type="predicted"/>
<comment type="caution">
    <text evidence="3">The sequence shown here is derived from an EMBL/GenBank/DDBJ whole genome shotgun (WGS) entry which is preliminary data.</text>
</comment>
<feature type="signal peptide" evidence="2">
    <location>
        <begin position="1"/>
        <end position="27"/>
    </location>
</feature>
<dbReference type="InterPro" id="IPR025584">
    <property type="entry name" value="Cthe_2159"/>
</dbReference>
<dbReference type="PROSITE" id="PS51257">
    <property type="entry name" value="PROKAR_LIPOPROTEIN"/>
    <property type="match status" value="1"/>
</dbReference>
<feature type="region of interest" description="Disordered" evidence="1">
    <location>
        <begin position="311"/>
        <end position="342"/>
    </location>
</feature>
<gene>
    <name evidence="3" type="ORF">M0651_04965</name>
</gene>
<organism evidence="3 4">
    <name type="scientific">Paenibacillus mellifer</name>
    <dbReference type="NCBI Taxonomy" id="2937794"/>
    <lineage>
        <taxon>Bacteria</taxon>
        <taxon>Bacillati</taxon>
        <taxon>Bacillota</taxon>
        <taxon>Bacilli</taxon>
        <taxon>Bacillales</taxon>
        <taxon>Paenibacillaceae</taxon>
        <taxon>Paenibacillus</taxon>
    </lineage>
</organism>
<dbReference type="EMBL" id="JALPRK010000003">
    <property type="protein sequence ID" value="MCK8486523.1"/>
    <property type="molecule type" value="Genomic_DNA"/>
</dbReference>
<dbReference type="Pfam" id="PF14262">
    <property type="entry name" value="Cthe_2159"/>
    <property type="match status" value="1"/>
</dbReference>
<reference evidence="3" key="1">
    <citation type="submission" date="2022-04" db="EMBL/GenBank/DDBJ databases">
        <authorList>
            <person name="Seo M.-J."/>
        </authorList>
    </citation>
    <scope>NUCLEOTIDE SEQUENCE</scope>
    <source>
        <strain evidence="3">MBLB2552</strain>
    </source>
</reference>
<keyword evidence="2" id="KW-0732">Signal</keyword>
<keyword evidence="4" id="KW-1185">Reference proteome</keyword>
<sequence length="696" mass="69588">MNKWSTWSMTSKLGIIMLSAAMLSACGAVSATEDQAQGTAATAELTSTSSDTELASVTVADLVSFKDRDTKTDWSADTSTAITLNGNTAAVTTGSGVKVSGGTVTIDAAGTYVLNGKLNDGQIIVDAAEEDDVQLVLNGAEIHDNDSAPIYIKAAGNVILTLQEGTENTVSDGQNATVTDAESDAPNAAIFSKADLTINGAGSLSVTGNNNNGINSKDDLKIVGGTINVEAVDDGILGKDMVAVKDGQITVKAGGDGIKSSNDTDADKGFVAIAGGTFNVTAEADGIQAATQLVVDGGTFHIVTGGGSANGEVKVQDNGRGGGSWGKPGEMNPADATSGSSEAAGMKDAMAPAGTAANVEVAVSAESEDTNTESLSMKGLKASGDIVINNGSFTLDSADDAVHGNANISIKDGKFEVASGDDGIHADATLAIAGGTITITKSYEGIEGGAIAVSGGETRLSASDDGVNVSGGNDGGSSQDEFAASSSNILTISGGYLYVDAAGDGLDSNGSIVMTGGTALVNGPTNSGNGTLDYNGSYEMTGGILVAAGSSGMAQAPSDTSSQYSVTMTFPEAQQAGTLVHLEDNAGNEILTFAPTKNFQSIVISSPDLKKGSYVLYTSGSSTGSVKDGMYTDGKYVGGTKVVSFEISDSITTWLNESGVTTGNTGFGPGGGGRGGKGGMRPQDERPTDQAPTDAQ</sequence>
<feature type="chain" id="PRO_5040819934" evidence="2">
    <location>
        <begin position="28"/>
        <end position="696"/>
    </location>
</feature>
<evidence type="ECO:0000256" key="1">
    <source>
        <dbReference type="SAM" id="MobiDB-lite"/>
    </source>
</evidence>
<dbReference type="RefSeq" id="WP_248550739.1">
    <property type="nucleotide sequence ID" value="NZ_JALPRK010000003.1"/>
</dbReference>
<name>A0A9X1XX30_9BACL</name>
<dbReference type="AlphaFoldDB" id="A0A9X1XX30"/>